<dbReference type="RefSeq" id="WP_114006304.1">
    <property type="nucleotide sequence ID" value="NZ_QGDC01000010.1"/>
</dbReference>
<sequence length="562" mass="62242">MDQYTNKRQSQFLYNLIANPANPGQEYMNDLQQLVKNFPQSGILQALLAHANGSLTLQQAAAYFDPALLYKVLKHPEGLPVVEPGQVFYQSAAAGFIRPAPANTQSEIITPVQLPYINDLVSQQTGDSSPAATVELEGEVVAGIENVEPQLADYNRDQEIADVPAIAADNHEQDIQDDEPKEVVTSQSVADYGTQPTPEITEDLSAPANDVDTSLTEVEHSDAALSEQTTDVAVDNSVTIEIGADRPDEEPAQPESVSPVSEENADDAEADYIEDEVYDEIVSIDDINIETVKQPTDDEVVFTFSEPFSEQEADHLVAGTEDTHADHNFKLEDEADKLIVGNIAATDYFMFDRAFGKVEVEDAVTGAEPVQDVVTPAPEASTQTASDAVSADEESNVSRYHDEKMPYSFLWWLDKTRKEHAGVYRPYAAVQPQASAGQVAVTDALQQQYYENIFHITSVDQLDKSTAGNGDSKVKHKGDEIIERFIKEEPQIRPTNTERLDNENKAKKSSEDQNDLVTETLANIYAEQMLYPKAIAIYKKLMLKFPEKSRYFADRIKNLEKK</sequence>
<feature type="region of interest" description="Disordered" evidence="1">
    <location>
        <begin position="376"/>
        <end position="397"/>
    </location>
</feature>
<feature type="region of interest" description="Disordered" evidence="1">
    <location>
        <begin position="492"/>
        <end position="513"/>
    </location>
</feature>
<reference evidence="2 3" key="1">
    <citation type="submission" date="2018-05" db="EMBL/GenBank/DDBJ databases">
        <title>Mucilaginibacter hurinus sp. nov., isolated from briquette warehouse soil.</title>
        <authorList>
            <person name="Choi L."/>
        </authorList>
    </citation>
    <scope>NUCLEOTIDE SEQUENCE [LARGE SCALE GENOMIC DNA]</scope>
    <source>
        <strain evidence="2 3">ZR32</strain>
    </source>
</reference>
<dbReference type="OrthoDB" id="594666at2"/>
<dbReference type="Proteomes" id="UP000253209">
    <property type="component" value="Unassembled WGS sequence"/>
</dbReference>
<proteinExistence type="predicted"/>
<evidence type="ECO:0008006" key="4">
    <source>
        <dbReference type="Google" id="ProtNLM"/>
    </source>
</evidence>
<accession>A0A367GJT5</accession>
<evidence type="ECO:0000256" key="1">
    <source>
        <dbReference type="SAM" id="MobiDB-lite"/>
    </source>
</evidence>
<evidence type="ECO:0000313" key="3">
    <source>
        <dbReference type="Proteomes" id="UP000253209"/>
    </source>
</evidence>
<evidence type="ECO:0000313" key="2">
    <source>
        <dbReference type="EMBL" id="RCH53734.1"/>
    </source>
</evidence>
<protein>
    <recommendedName>
        <fullName evidence="4">Tetratricopeptide repeat protein</fullName>
    </recommendedName>
</protein>
<feature type="compositionally biased region" description="Basic and acidic residues" evidence="1">
    <location>
        <begin position="492"/>
        <end position="511"/>
    </location>
</feature>
<dbReference type="EMBL" id="QGDC01000010">
    <property type="protein sequence ID" value="RCH53734.1"/>
    <property type="molecule type" value="Genomic_DNA"/>
</dbReference>
<feature type="region of interest" description="Disordered" evidence="1">
    <location>
        <begin position="242"/>
        <end position="267"/>
    </location>
</feature>
<organism evidence="2 3">
    <name type="scientific">Mucilaginibacter hurinus</name>
    <dbReference type="NCBI Taxonomy" id="2201324"/>
    <lineage>
        <taxon>Bacteria</taxon>
        <taxon>Pseudomonadati</taxon>
        <taxon>Bacteroidota</taxon>
        <taxon>Sphingobacteriia</taxon>
        <taxon>Sphingobacteriales</taxon>
        <taxon>Sphingobacteriaceae</taxon>
        <taxon>Mucilaginibacter</taxon>
    </lineage>
</organism>
<comment type="caution">
    <text evidence="2">The sequence shown here is derived from an EMBL/GenBank/DDBJ whole genome shotgun (WGS) entry which is preliminary data.</text>
</comment>
<gene>
    <name evidence="2" type="ORF">DJ568_15965</name>
</gene>
<keyword evidence="3" id="KW-1185">Reference proteome</keyword>
<dbReference type="AlphaFoldDB" id="A0A367GJT5"/>
<name>A0A367GJT5_9SPHI</name>